<evidence type="ECO:0000256" key="2">
    <source>
        <dbReference type="SAM" id="Phobius"/>
    </source>
</evidence>
<dbReference type="Pfam" id="PF04710">
    <property type="entry name" value="Pellino_FHA"/>
    <property type="match status" value="1"/>
</dbReference>
<dbReference type="OrthoDB" id="8801906at2759"/>
<protein>
    <recommendedName>
        <fullName evidence="3">Pellino FHA domain-containing protein</fullName>
    </recommendedName>
</protein>
<dbReference type="InterPro" id="IPR006800">
    <property type="entry name" value="Pellino_fam"/>
</dbReference>
<dbReference type="EMBL" id="UYRU01049654">
    <property type="protein sequence ID" value="VDN10661.1"/>
    <property type="molecule type" value="Genomic_DNA"/>
</dbReference>
<keyword evidence="5" id="KW-1185">Reference proteome</keyword>
<proteinExistence type="predicted"/>
<keyword evidence="2" id="KW-1133">Transmembrane helix</keyword>
<name>A0A3P7LWS1_DIBLA</name>
<keyword evidence="2" id="KW-0812">Transmembrane</keyword>
<accession>A0A3P7LWS1</accession>
<gene>
    <name evidence="4" type="ORF">DILT_LOCUS6492</name>
</gene>
<dbReference type="InterPro" id="IPR048334">
    <property type="entry name" value="Pellino_FHA"/>
</dbReference>
<organism evidence="4 5">
    <name type="scientific">Dibothriocephalus latus</name>
    <name type="common">Fish tapeworm</name>
    <name type="synonym">Diphyllobothrium latum</name>
    <dbReference type="NCBI Taxonomy" id="60516"/>
    <lineage>
        <taxon>Eukaryota</taxon>
        <taxon>Metazoa</taxon>
        <taxon>Spiralia</taxon>
        <taxon>Lophotrochozoa</taxon>
        <taxon>Platyhelminthes</taxon>
        <taxon>Cestoda</taxon>
        <taxon>Eucestoda</taxon>
        <taxon>Diphyllobothriidea</taxon>
        <taxon>Diphyllobothriidae</taxon>
        <taxon>Dibothriocephalus</taxon>
    </lineage>
</organism>
<dbReference type="PANTHER" id="PTHR12098:SF2">
    <property type="entry name" value="PROTEIN PELLINO"/>
    <property type="match status" value="1"/>
</dbReference>
<dbReference type="Proteomes" id="UP000281553">
    <property type="component" value="Unassembled WGS sequence"/>
</dbReference>
<evidence type="ECO:0000259" key="3">
    <source>
        <dbReference type="Pfam" id="PF04710"/>
    </source>
</evidence>
<dbReference type="AlphaFoldDB" id="A0A3P7LWS1"/>
<dbReference type="PANTHER" id="PTHR12098">
    <property type="entry name" value="E3 UBIQUITIN-PROTEIN LIGASE PELLINO-RELATED"/>
    <property type="match status" value="1"/>
</dbReference>
<evidence type="ECO:0000256" key="1">
    <source>
        <dbReference type="SAM" id="MobiDB-lite"/>
    </source>
</evidence>
<evidence type="ECO:0000313" key="4">
    <source>
        <dbReference type="EMBL" id="VDN10661.1"/>
    </source>
</evidence>
<feature type="compositionally biased region" description="Polar residues" evidence="1">
    <location>
        <begin position="39"/>
        <end position="49"/>
    </location>
</feature>
<dbReference type="GO" id="GO:0008592">
    <property type="term" value="P:regulation of Toll signaling pathway"/>
    <property type="evidence" value="ECO:0007669"/>
    <property type="project" value="InterPro"/>
</dbReference>
<dbReference type="GO" id="GO:0061630">
    <property type="term" value="F:ubiquitin protein ligase activity"/>
    <property type="evidence" value="ECO:0007669"/>
    <property type="project" value="InterPro"/>
</dbReference>
<reference evidence="4 5" key="1">
    <citation type="submission" date="2018-11" db="EMBL/GenBank/DDBJ databases">
        <authorList>
            <consortium name="Pathogen Informatics"/>
        </authorList>
    </citation>
    <scope>NUCLEOTIDE SEQUENCE [LARGE SCALE GENOMIC DNA]</scope>
</reference>
<dbReference type="GO" id="GO:0000209">
    <property type="term" value="P:protein polyubiquitination"/>
    <property type="evidence" value="ECO:0007669"/>
    <property type="project" value="InterPro"/>
</dbReference>
<sequence length="116" mass="13095">MQNPNIDQFQLGRCAAPVIDFVLADSNPNFDDQPDQAVTPRTTDNSNGRFLNFRSRAPKASREPPSYTVSRFACRINVDRNPPHEARIYAAGFDMQRNIFLGVSFLSSFVSVFAMY</sequence>
<feature type="region of interest" description="Disordered" evidence="1">
    <location>
        <begin position="30"/>
        <end position="64"/>
    </location>
</feature>
<feature type="domain" description="Pellino FHA" evidence="3">
    <location>
        <begin position="3"/>
        <end position="102"/>
    </location>
</feature>
<feature type="transmembrane region" description="Helical" evidence="2">
    <location>
        <begin position="98"/>
        <end position="115"/>
    </location>
</feature>
<evidence type="ECO:0000313" key="5">
    <source>
        <dbReference type="Proteomes" id="UP000281553"/>
    </source>
</evidence>
<keyword evidence="2" id="KW-0472">Membrane</keyword>